<dbReference type="KEGG" id="cars:E1B03_25805"/>
<protein>
    <submittedName>
        <fullName evidence="2">Uncharacterized protein</fullName>
    </submittedName>
</protein>
<sequence>MINKISIPVVLLLCLSTSALAKSTLNIDGNSLYHGYQLYERGFDYLNVQDEQIAVMYMSFVAGVAGTLSQENIICGESITIGQEADIVGNYLQTHPKERTKYSPSELAMIALGKELACNKNSNS</sequence>
<dbReference type="EMBL" id="CP037864">
    <property type="protein sequence ID" value="QBM25665.1"/>
    <property type="molecule type" value="Genomic_DNA"/>
</dbReference>
<keyword evidence="1" id="KW-0732">Signal</keyword>
<feature type="signal peptide" evidence="1">
    <location>
        <begin position="1"/>
        <end position="21"/>
    </location>
</feature>
<feature type="chain" id="PRO_5020804080" evidence="1">
    <location>
        <begin position="22"/>
        <end position="124"/>
    </location>
</feature>
<evidence type="ECO:0000313" key="2">
    <source>
        <dbReference type="EMBL" id="QBM25665.1"/>
    </source>
</evidence>
<proteinExistence type="predicted"/>
<evidence type="ECO:0000313" key="3">
    <source>
        <dbReference type="Proteomes" id="UP000293850"/>
    </source>
</evidence>
<dbReference type="Proteomes" id="UP000293850">
    <property type="component" value="Chromosome"/>
</dbReference>
<gene>
    <name evidence="2" type="ORF">E1B03_25805</name>
</gene>
<name>A0A4P6WUH9_9ENTR</name>
<organism evidence="2 3">
    <name type="scientific">Citrobacter arsenatis</name>
    <dbReference type="NCBI Taxonomy" id="2546350"/>
    <lineage>
        <taxon>Bacteria</taxon>
        <taxon>Pseudomonadati</taxon>
        <taxon>Pseudomonadota</taxon>
        <taxon>Gammaproteobacteria</taxon>
        <taxon>Enterobacterales</taxon>
        <taxon>Enterobacteriaceae</taxon>
        <taxon>Citrobacter</taxon>
    </lineage>
</organism>
<keyword evidence="3" id="KW-1185">Reference proteome</keyword>
<accession>A0A4P6WUH9</accession>
<evidence type="ECO:0000256" key="1">
    <source>
        <dbReference type="SAM" id="SignalP"/>
    </source>
</evidence>
<reference evidence="2 3" key="1">
    <citation type="submission" date="2019-03" db="EMBL/GenBank/DDBJ databases">
        <title>Complete genome sequence of an arsenate-respiring bacteria, Citrobacter sp. LY-1.</title>
        <authorList>
            <person name="Wang H."/>
            <person name="Liu Y."/>
            <person name="Li Q."/>
            <person name="Huang J."/>
        </authorList>
    </citation>
    <scope>NUCLEOTIDE SEQUENCE [LARGE SCALE GENOMIC DNA]</scope>
    <source>
        <strain evidence="2 3">LY-1</strain>
    </source>
</reference>
<dbReference type="AlphaFoldDB" id="A0A4P6WUH9"/>